<dbReference type="SUPFAM" id="SSF49899">
    <property type="entry name" value="Concanavalin A-like lectins/glucanases"/>
    <property type="match status" value="1"/>
</dbReference>
<accession>A0ABQ6BFI2</accession>
<dbReference type="Pfam" id="PF20254">
    <property type="entry name" value="DMFA2_C"/>
    <property type="match status" value="1"/>
</dbReference>
<proteinExistence type="predicted"/>
<dbReference type="Pfam" id="PF13385">
    <property type="entry name" value="Laminin_G_3"/>
    <property type="match status" value="1"/>
</dbReference>
<reference evidence="3" key="1">
    <citation type="journal article" date="2019" name="Int. J. Syst. Evol. Microbiol.">
        <title>The Global Catalogue of Microorganisms (GCM) 10K type strain sequencing project: providing services to taxonomists for standard genome sequencing and annotation.</title>
        <authorList>
            <consortium name="The Broad Institute Genomics Platform"/>
            <consortium name="The Broad Institute Genome Sequencing Center for Infectious Disease"/>
            <person name="Wu L."/>
            <person name="Ma J."/>
        </authorList>
    </citation>
    <scope>NUCLEOTIDE SEQUENCE [LARGE SCALE GENOMIC DNA]</scope>
    <source>
        <strain evidence="3">NBRC 102520</strain>
    </source>
</reference>
<name>A0ABQ6BFI2_9BRAD</name>
<dbReference type="EMBL" id="BSOW01000053">
    <property type="protein sequence ID" value="GLR91690.1"/>
    <property type="molecule type" value="Genomic_DNA"/>
</dbReference>
<organism evidence="2 3">
    <name type="scientific">Bradyrhizobium iriomotense</name>
    <dbReference type="NCBI Taxonomy" id="441950"/>
    <lineage>
        <taxon>Bacteria</taxon>
        <taxon>Pseudomonadati</taxon>
        <taxon>Pseudomonadota</taxon>
        <taxon>Alphaproteobacteria</taxon>
        <taxon>Hyphomicrobiales</taxon>
        <taxon>Nitrobacteraceae</taxon>
        <taxon>Bradyrhizobium</taxon>
    </lineage>
</organism>
<evidence type="ECO:0000259" key="1">
    <source>
        <dbReference type="Pfam" id="PF20254"/>
    </source>
</evidence>
<protein>
    <submittedName>
        <fullName evidence="2">Large subunit of N,N-dimethylformamidase</fullName>
    </submittedName>
</protein>
<gene>
    <name evidence="2" type="ORF">GCM10007857_84080</name>
</gene>
<dbReference type="RefSeq" id="WP_284275253.1">
    <property type="nucleotide sequence ID" value="NZ_BSOW01000053.1"/>
</dbReference>
<keyword evidence="3" id="KW-1185">Reference proteome</keyword>
<dbReference type="InterPro" id="IPR013320">
    <property type="entry name" value="ConA-like_dom_sf"/>
</dbReference>
<sequence length="772" mass="86260">MAEQKIFGYADKISVKPGDDIGFYVHADGTTTVEAQLVRLIHGDAHPAGPGYREQEVECDLNGNWTVRKQYTQVGAFLTVADPDGRLALDGSFTLATFVYPNSPGHGKRQCLMGRWDAFGNRGYGLWLNPDGLLEFGYGDGQEVDYLDGEVPLLKSNWYFVAATFDATTGVATLYQEGVANRYNSLLSKVANVDFRSHVRETLRFRPVNPPDVPFILAGAQDFHSLRGRFVTQCLNGKLDRPAVFDRAMTREELDQFRQTGAAPASGQVAFWDTSLGYTDKGIGDRVVDTGPYDLHAEGYNRPVRGQTGFNWNGWDDCYRLAPQQYGGIEFHDDAIIDCKWELTKRLKVPPLLSGAYAYRLWVGDGKGLREEYIVFFVRPHRPTAPILFLVPTGSYLAYANEHLSFDAEIMQPLAGQSPIVSQHDIELYETAEFGLSLYDHHGDGAGVCYSTYRRPILNMRPKARMSSMGVTWQFPADLSIIAWLEHMGHAYDVVTEEDLHREGEALLKPYRVVLSGTHPEYISEAILNATEDYIAGGGRFIYLGGNGYYWNVGYHRDDPWCMEVRKLNSGMRAWQARPGEYYLATTGQKSGLWKDLGRPPQKVLGVGFISEGFDSSRPFRRMPDGWHRRADWMFKGIEGEIIGDFGLAHGAAGGLEIDRYDLALGTPPHSLIVASSGGHSDNYQTVVEEILYPYPGLSGSHDYRVRADMVYFTAPNNGAVFSTGSIAFSQSLPYNNFDNNVSKLLDNIVSAFASEGRLPGWAWTAEEKQWR</sequence>
<dbReference type="InterPro" id="IPR046540">
    <property type="entry name" value="DMFA2_C"/>
</dbReference>
<comment type="caution">
    <text evidence="2">The sequence shown here is derived from an EMBL/GenBank/DDBJ whole genome shotgun (WGS) entry which is preliminary data.</text>
</comment>
<dbReference type="Proteomes" id="UP001156905">
    <property type="component" value="Unassembled WGS sequence"/>
</dbReference>
<feature type="domain" description="N,N-dimethylformamidase beta subunit-like C-terminal" evidence="1">
    <location>
        <begin position="320"/>
        <end position="739"/>
    </location>
</feature>
<evidence type="ECO:0000313" key="2">
    <source>
        <dbReference type="EMBL" id="GLR91690.1"/>
    </source>
</evidence>
<dbReference type="Gene3D" id="2.60.120.200">
    <property type="match status" value="1"/>
</dbReference>
<evidence type="ECO:0000313" key="3">
    <source>
        <dbReference type="Proteomes" id="UP001156905"/>
    </source>
</evidence>